<proteinExistence type="predicted"/>
<protein>
    <submittedName>
        <fullName evidence="1">Uncharacterized protein</fullName>
    </submittedName>
</protein>
<accession>A0AAE9P6H9</accession>
<dbReference type="Proteomes" id="UP001232159">
    <property type="component" value="Segment"/>
</dbReference>
<evidence type="ECO:0000313" key="2">
    <source>
        <dbReference type="Proteomes" id="UP001232159"/>
    </source>
</evidence>
<organism evidence="1 2">
    <name type="scientific">Enterococcus phage H1</name>
    <dbReference type="NCBI Taxonomy" id="2982918"/>
    <lineage>
        <taxon>Viruses</taxon>
        <taxon>Duplodnaviria</taxon>
        <taxon>Heunggongvirae</taxon>
        <taxon>Uroviricota</taxon>
        <taxon>Caudoviricetes</taxon>
    </lineage>
</organism>
<evidence type="ECO:0000313" key="1">
    <source>
        <dbReference type="EMBL" id="UYE92446.1"/>
    </source>
</evidence>
<keyword evidence="2" id="KW-1185">Reference proteome</keyword>
<dbReference type="EMBL" id="OP534061">
    <property type="protein sequence ID" value="UYE92446.1"/>
    <property type="molecule type" value="Genomic_DNA"/>
</dbReference>
<gene>
    <name evidence="1" type="ORF">H1_26</name>
</gene>
<reference evidence="1" key="1">
    <citation type="submission" date="2022-09" db="EMBL/GenBank/DDBJ databases">
        <authorList>
            <person name="Murray E."/>
            <person name="Buttimer C."/>
            <person name="Hill C."/>
        </authorList>
    </citation>
    <scope>NUCLEOTIDE SEQUENCE</scope>
</reference>
<name>A0AAE9P6H9_9CAUD</name>
<sequence>MMKVNLNLDNFCPICYDEERVMRNVYRKLDDKSGDLYCPKHGLIMSEDIDLTRYVERTIDDGTPEDTTTAVVGKAIVGKAVIPN</sequence>